<keyword evidence="3" id="KW-1185">Reference proteome</keyword>
<comment type="caution">
    <text evidence="2">The sequence shown here is derived from an EMBL/GenBank/DDBJ whole genome shotgun (WGS) entry which is preliminary data.</text>
</comment>
<organism evidence="2 3">
    <name type="scientific">Gigaspora margarita</name>
    <dbReference type="NCBI Taxonomy" id="4874"/>
    <lineage>
        <taxon>Eukaryota</taxon>
        <taxon>Fungi</taxon>
        <taxon>Fungi incertae sedis</taxon>
        <taxon>Mucoromycota</taxon>
        <taxon>Glomeromycotina</taxon>
        <taxon>Glomeromycetes</taxon>
        <taxon>Diversisporales</taxon>
        <taxon>Gigasporaceae</taxon>
        <taxon>Gigaspora</taxon>
    </lineage>
</organism>
<keyword evidence="1" id="KW-0732">Signal</keyword>
<protein>
    <recommendedName>
        <fullName evidence="4">MD-2-related lipid-recognition domain-containing protein</fullName>
    </recommendedName>
</protein>
<evidence type="ECO:0000313" key="3">
    <source>
        <dbReference type="Proteomes" id="UP000439903"/>
    </source>
</evidence>
<evidence type="ECO:0000256" key="1">
    <source>
        <dbReference type="SAM" id="SignalP"/>
    </source>
</evidence>
<sequence>MKKFIFAFILFALLLTVNAAPFQLNKRATTFGSCPYPYVDSLNVTMVTDPPKSEKSDSFNVSGNLTQVDITKNQTLLEIFYCNPDGSQIGDYYSQVFNESIKAGTQFTVTASDVPTPKLPDSYLILVIIGDKDNDPSNPYHVVLYACVVADVV</sequence>
<feature type="signal peptide" evidence="1">
    <location>
        <begin position="1"/>
        <end position="19"/>
    </location>
</feature>
<dbReference type="EMBL" id="WTPW01000341">
    <property type="protein sequence ID" value="KAF0520952.1"/>
    <property type="molecule type" value="Genomic_DNA"/>
</dbReference>
<accession>A0A8H4EN02</accession>
<reference evidence="2 3" key="1">
    <citation type="journal article" date="2019" name="Environ. Microbiol.">
        <title>At the nexus of three kingdoms: the genome of the mycorrhizal fungus Gigaspora margarita provides insights into plant, endobacterial and fungal interactions.</title>
        <authorList>
            <person name="Venice F."/>
            <person name="Ghignone S."/>
            <person name="Salvioli di Fossalunga A."/>
            <person name="Amselem J."/>
            <person name="Novero M."/>
            <person name="Xianan X."/>
            <person name="Sedzielewska Toro K."/>
            <person name="Morin E."/>
            <person name="Lipzen A."/>
            <person name="Grigoriev I.V."/>
            <person name="Henrissat B."/>
            <person name="Martin F.M."/>
            <person name="Bonfante P."/>
        </authorList>
    </citation>
    <scope>NUCLEOTIDE SEQUENCE [LARGE SCALE GENOMIC DNA]</scope>
    <source>
        <strain evidence="2 3">BEG34</strain>
    </source>
</reference>
<name>A0A8H4EN02_GIGMA</name>
<dbReference type="OrthoDB" id="2392981at2759"/>
<dbReference type="AlphaFoldDB" id="A0A8H4EN02"/>
<gene>
    <name evidence="2" type="ORF">F8M41_016012</name>
</gene>
<proteinExistence type="predicted"/>
<evidence type="ECO:0008006" key="4">
    <source>
        <dbReference type="Google" id="ProtNLM"/>
    </source>
</evidence>
<feature type="chain" id="PRO_5034931971" description="MD-2-related lipid-recognition domain-containing protein" evidence="1">
    <location>
        <begin position="20"/>
        <end position="153"/>
    </location>
</feature>
<dbReference type="Proteomes" id="UP000439903">
    <property type="component" value="Unassembled WGS sequence"/>
</dbReference>
<evidence type="ECO:0000313" key="2">
    <source>
        <dbReference type="EMBL" id="KAF0520952.1"/>
    </source>
</evidence>